<dbReference type="InterPro" id="IPR015947">
    <property type="entry name" value="PUA-like_sf"/>
</dbReference>
<dbReference type="EMBL" id="ONZP01000251">
    <property type="protein sequence ID" value="SPJ79106.1"/>
    <property type="molecule type" value="Genomic_DNA"/>
</dbReference>
<evidence type="ECO:0000313" key="2">
    <source>
        <dbReference type="Proteomes" id="UP001187734"/>
    </source>
</evidence>
<dbReference type="SUPFAM" id="SSF88697">
    <property type="entry name" value="PUA domain-like"/>
    <property type="match status" value="1"/>
</dbReference>
<protein>
    <recommendedName>
        <fullName evidence="3">ASCH domain-containing protein</fullName>
    </recommendedName>
</protein>
<name>A0AAE8MAX3_9HYPO</name>
<accession>A0AAE8MAX3</accession>
<evidence type="ECO:0008006" key="3">
    <source>
        <dbReference type="Google" id="ProtNLM"/>
    </source>
</evidence>
<comment type="caution">
    <text evidence="1">The sequence shown here is derived from an EMBL/GenBank/DDBJ whole genome shotgun (WGS) entry which is preliminary data.</text>
</comment>
<dbReference type="Proteomes" id="UP001187734">
    <property type="component" value="Unassembled WGS sequence"/>
</dbReference>
<evidence type="ECO:0000313" key="1">
    <source>
        <dbReference type="EMBL" id="SPJ79106.1"/>
    </source>
</evidence>
<reference evidence="1" key="1">
    <citation type="submission" date="2018-03" db="EMBL/GenBank/DDBJ databases">
        <authorList>
            <person name="Guldener U."/>
        </authorList>
    </citation>
    <scope>NUCLEOTIDE SEQUENCE</scope>
</reference>
<organism evidence="1 2">
    <name type="scientific">Fusarium torulosum</name>
    <dbReference type="NCBI Taxonomy" id="33205"/>
    <lineage>
        <taxon>Eukaryota</taxon>
        <taxon>Fungi</taxon>
        <taxon>Dikarya</taxon>
        <taxon>Ascomycota</taxon>
        <taxon>Pezizomycotina</taxon>
        <taxon>Sordariomycetes</taxon>
        <taxon>Hypocreomycetidae</taxon>
        <taxon>Hypocreales</taxon>
        <taxon>Nectriaceae</taxon>
        <taxon>Fusarium</taxon>
    </lineage>
</organism>
<proteinExistence type="predicted"/>
<dbReference type="Gene3D" id="2.30.130.30">
    <property type="entry name" value="Hypothetical protein"/>
    <property type="match status" value="1"/>
</dbReference>
<keyword evidence="2" id="KW-1185">Reference proteome</keyword>
<dbReference type="AlphaFoldDB" id="A0AAE8MAX3"/>
<gene>
    <name evidence="1" type="ORF">FTOL_07497</name>
</gene>
<sequence>MSASNKTPSRSDMILAMTDPYMQQIIDGTKTYEFRKYNMASIQRVWFYRTAPHSAITHICTVNQAPLPEDGLGNKEYNEKDPDYECYDYAYRVNEVYEIKAEGGKGITWAMMKDEHGMKIPSRGRVTVPESMITQYRLKDQKNIL</sequence>